<reference evidence="1" key="3">
    <citation type="journal article" date="2017" name="Nature">
        <title>Genome sequence of the progenitor of the wheat D genome Aegilops tauschii.</title>
        <authorList>
            <person name="Luo M.C."/>
            <person name="Gu Y.Q."/>
            <person name="Puiu D."/>
            <person name="Wang H."/>
            <person name="Twardziok S.O."/>
            <person name="Deal K.R."/>
            <person name="Huo N."/>
            <person name="Zhu T."/>
            <person name="Wang L."/>
            <person name="Wang Y."/>
            <person name="McGuire P.E."/>
            <person name="Liu S."/>
            <person name="Long H."/>
            <person name="Ramasamy R.K."/>
            <person name="Rodriguez J.C."/>
            <person name="Van S.L."/>
            <person name="Yuan L."/>
            <person name="Wang Z."/>
            <person name="Xia Z."/>
            <person name="Xiao L."/>
            <person name="Anderson O.D."/>
            <person name="Ouyang S."/>
            <person name="Liang Y."/>
            <person name="Zimin A.V."/>
            <person name="Pertea G."/>
            <person name="Qi P."/>
            <person name="Bennetzen J.L."/>
            <person name="Dai X."/>
            <person name="Dawson M.W."/>
            <person name="Muller H.G."/>
            <person name="Kugler K."/>
            <person name="Rivarola-Duarte L."/>
            <person name="Spannagl M."/>
            <person name="Mayer K.F.X."/>
            <person name="Lu F.H."/>
            <person name="Bevan M.W."/>
            <person name="Leroy P."/>
            <person name="Li P."/>
            <person name="You F.M."/>
            <person name="Sun Q."/>
            <person name="Liu Z."/>
            <person name="Lyons E."/>
            <person name="Wicker T."/>
            <person name="Salzberg S.L."/>
            <person name="Devos K.M."/>
            <person name="Dvorak J."/>
        </authorList>
    </citation>
    <scope>NUCLEOTIDE SEQUENCE [LARGE SCALE GENOMIC DNA]</scope>
    <source>
        <strain evidence="1">cv. AL8/78</strain>
    </source>
</reference>
<dbReference type="AlphaFoldDB" id="A0A453SSL4"/>
<proteinExistence type="predicted"/>
<evidence type="ECO:0000313" key="2">
    <source>
        <dbReference type="Proteomes" id="UP000015105"/>
    </source>
</evidence>
<reference evidence="2" key="1">
    <citation type="journal article" date="2014" name="Science">
        <title>Ancient hybridizations among the ancestral genomes of bread wheat.</title>
        <authorList>
            <consortium name="International Wheat Genome Sequencing Consortium,"/>
            <person name="Marcussen T."/>
            <person name="Sandve S.R."/>
            <person name="Heier L."/>
            <person name="Spannagl M."/>
            <person name="Pfeifer M."/>
            <person name="Jakobsen K.S."/>
            <person name="Wulff B.B."/>
            <person name="Steuernagel B."/>
            <person name="Mayer K.F."/>
            <person name="Olsen O.A."/>
        </authorList>
    </citation>
    <scope>NUCLEOTIDE SEQUENCE [LARGE SCALE GENOMIC DNA]</scope>
    <source>
        <strain evidence="2">cv. AL8/78</strain>
    </source>
</reference>
<sequence length="160" mass="17896">MEANAFVSSTGTSVLKRDAYLRVTSIPVISYQGTGYLHRIPWANPYLRHEINDLEKGILSRSVQHTRCSLPVTSIGEVVIVSCIPTTKTVYPGEGGRQDQSRCGRPVTTRGNDRVPYLLLASSYPVMGTARWEPGQCFVLKEPFLQVVAKRYCWSSQQMD</sequence>
<dbReference type="Gramene" id="AET7Gv21054600.6">
    <property type="protein sequence ID" value="AET7Gv21054600.6"/>
    <property type="gene ID" value="AET7Gv21054600"/>
</dbReference>
<reference evidence="1" key="5">
    <citation type="journal article" date="2021" name="G3 (Bethesda)">
        <title>Aegilops tauschii genome assembly Aet v5.0 features greater sequence contiguity and improved annotation.</title>
        <authorList>
            <person name="Wang L."/>
            <person name="Zhu T."/>
            <person name="Rodriguez J.C."/>
            <person name="Deal K.R."/>
            <person name="Dubcovsky J."/>
            <person name="McGuire P.E."/>
            <person name="Lux T."/>
            <person name="Spannagl M."/>
            <person name="Mayer K.F.X."/>
            <person name="Baldrich P."/>
            <person name="Meyers B.C."/>
            <person name="Huo N."/>
            <person name="Gu Y.Q."/>
            <person name="Zhou H."/>
            <person name="Devos K.M."/>
            <person name="Bennetzen J.L."/>
            <person name="Unver T."/>
            <person name="Budak H."/>
            <person name="Gulick P.J."/>
            <person name="Galiba G."/>
            <person name="Kalapos B."/>
            <person name="Nelson D.R."/>
            <person name="Li P."/>
            <person name="You F.M."/>
            <person name="Luo M.C."/>
            <person name="Dvorak J."/>
        </authorList>
    </citation>
    <scope>NUCLEOTIDE SEQUENCE [LARGE SCALE GENOMIC DNA]</scope>
    <source>
        <strain evidence="1">cv. AL8/78</strain>
    </source>
</reference>
<organism evidence="1 2">
    <name type="scientific">Aegilops tauschii subsp. strangulata</name>
    <name type="common">Goatgrass</name>
    <dbReference type="NCBI Taxonomy" id="200361"/>
    <lineage>
        <taxon>Eukaryota</taxon>
        <taxon>Viridiplantae</taxon>
        <taxon>Streptophyta</taxon>
        <taxon>Embryophyta</taxon>
        <taxon>Tracheophyta</taxon>
        <taxon>Spermatophyta</taxon>
        <taxon>Magnoliopsida</taxon>
        <taxon>Liliopsida</taxon>
        <taxon>Poales</taxon>
        <taxon>Poaceae</taxon>
        <taxon>BOP clade</taxon>
        <taxon>Pooideae</taxon>
        <taxon>Triticodae</taxon>
        <taxon>Triticeae</taxon>
        <taxon>Triticinae</taxon>
        <taxon>Aegilops</taxon>
    </lineage>
</organism>
<protein>
    <submittedName>
        <fullName evidence="1">Uncharacterized protein</fullName>
    </submittedName>
</protein>
<dbReference type="Proteomes" id="UP000015105">
    <property type="component" value="Chromosome 7D"/>
</dbReference>
<reference evidence="2" key="2">
    <citation type="journal article" date="2017" name="Nat. Plants">
        <title>The Aegilops tauschii genome reveals multiple impacts of transposons.</title>
        <authorList>
            <person name="Zhao G."/>
            <person name="Zou C."/>
            <person name="Li K."/>
            <person name="Wang K."/>
            <person name="Li T."/>
            <person name="Gao L."/>
            <person name="Zhang X."/>
            <person name="Wang H."/>
            <person name="Yang Z."/>
            <person name="Liu X."/>
            <person name="Jiang W."/>
            <person name="Mao L."/>
            <person name="Kong X."/>
            <person name="Jiao Y."/>
            <person name="Jia J."/>
        </authorList>
    </citation>
    <scope>NUCLEOTIDE SEQUENCE [LARGE SCALE GENOMIC DNA]</scope>
    <source>
        <strain evidence="2">cv. AL8/78</strain>
    </source>
</reference>
<evidence type="ECO:0000313" key="1">
    <source>
        <dbReference type="EnsemblPlants" id="AET7Gv21054600.6"/>
    </source>
</evidence>
<reference evidence="1" key="4">
    <citation type="submission" date="2019-03" db="UniProtKB">
        <authorList>
            <consortium name="EnsemblPlants"/>
        </authorList>
    </citation>
    <scope>IDENTIFICATION</scope>
</reference>
<name>A0A453SSL4_AEGTS</name>
<keyword evidence="2" id="KW-1185">Reference proteome</keyword>
<dbReference type="EnsemblPlants" id="AET7Gv21054600.6">
    <property type="protein sequence ID" value="AET7Gv21054600.6"/>
    <property type="gene ID" value="AET7Gv21054600"/>
</dbReference>
<accession>A0A453SSL4</accession>